<organism evidence="1 2">
    <name type="scientific">Hymenobacter polaris</name>
    <dbReference type="NCBI Taxonomy" id="2682546"/>
    <lineage>
        <taxon>Bacteria</taxon>
        <taxon>Pseudomonadati</taxon>
        <taxon>Bacteroidota</taxon>
        <taxon>Cytophagia</taxon>
        <taxon>Cytophagales</taxon>
        <taxon>Hymenobacteraceae</taxon>
        <taxon>Hymenobacter</taxon>
    </lineage>
</organism>
<keyword evidence="2" id="KW-1185">Reference proteome</keyword>
<evidence type="ECO:0000313" key="2">
    <source>
        <dbReference type="Proteomes" id="UP000559626"/>
    </source>
</evidence>
<sequence length="79" mass="8839">MALCQFSQLTHTEKIRVLAASGTRLARRWNGGGCSPYHLPSRGRGFYVEVRYAPGLNSLEVMRSSAYPALLDAYPLPRR</sequence>
<comment type="caution">
    <text evidence="1">The sequence shown here is derived from an EMBL/GenBank/DDBJ whole genome shotgun (WGS) entry which is preliminary data.</text>
</comment>
<dbReference type="Proteomes" id="UP000559626">
    <property type="component" value="Unassembled WGS sequence"/>
</dbReference>
<gene>
    <name evidence="1" type="ORF">HHL22_08605</name>
</gene>
<dbReference type="EMBL" id="JABBGH010000001">
    <property type="protein sequence ID" value="NML65262.1"/>
    <property type="molecule type" value="Genomic_DNA"/>
</dbReference>
<dbReference type="RefSeq" id="WP_169530511.1">
    <property type="nucleotide sequence ID" value="NZ_JABBGH010000001.1"/>
</dbReference>
<protein>
    <submittedName>
        <fullName evidence="1">Uncharacterized protein</fullName>
    </submittedName>
</protein>
<accession>A0A7Y0FLX0</accession>
<evidence type="ECO:0000313" key="1">
    <source>
        <dbReference type="EMBL" id="NML65262.1"/>
    </source>
</evidence>
<proteinExistence type="predicted"/>
<dbReference type="AlphaFoldDB" id="A0A7Y0FLX0"/>
<name>A0A7Y0FLX0_9BACT</name>
<reference evidence="1 2" key="1">
    <citation type="submission" date="2020-04" db="EMBL/GenBank/DDBJ databases">
        <title>Hymenobacter polaris sp. nov., isolated from Arctic soil.</title>
        <authorList>
            <person name="Dahal R.H."/>
        </authorList>
    </citation>
    <scope>NUCLEOTIDE SEQUENCE [LARGE SCALE GENOMIC DNA]</scope>
    <source>
        <strain evidence="1 2">RP-2-7</strain>
    </source>
</reference>